<dbReference type="AlphaFoldDB" id="A0A8J3ZY30"/>
<dbReference type="InterPro" id="IPR007627">
    <property type="entry name" value="RNA_pol_sigma70_r2"/>
</dbReference>
<sequence length="115" mass="13183">MTARGAALVRFARVLVGDPHRAEDVVQDALARAYPRWNRIVRVDQPDVYVRRAVVNASRSWWRRRGSHEHPVERMPDTPARPSGWWRAPSASATTRRPTTSGSRRTARWADSPRC</sequence>
<feature type="compositionally biased region" description="Low complexity" evidence="1">
    <location>
        <begin position="87"/>
        <end position="104"/>
    </location>
</feature>
<accession>A0A8J3ZY30</accession>
<evidence type="ECO:0000313" key="4">
    <source>
        <dbReference type="Proteomes" id="UP000635606"/>
    </source>
</evidence>
<feature type="region of interest" description="Disordered" evidence="1">
    <location>
        <begin position="65"/>
        <end position="115"/>
    </location>
</feature>
<protein>
    <recommendedName>
        <fullName evidence="2">RNA polymerase sigma-70 region 2 domain-containing protein</fullName>
    </recommendedName>
</protein>
<feature type="domain" description="RNA polymerase sigma-70 region 2" evidence="2">
    <location>
        <begin position="7"/>
        <end position="66"/>
    </location>
</feature>
<comment type="caution">
    <text evidence="3">The sequence shown here is derived from an EMBL/GenBank/DDBJ whole genome shotgun (WGS) entry which is preliminary data.</text>
</comment>
<proteinExistence type="predicted"/>
<dbReference type="Gene3D" id="1.10.1740.10">
    <property type="match status" value="1"/>
</dbReference>
<dbReference type="EMBL" id="BOPH01000098">
    <property type="protein sequence ID" value="GIJ72212.1"/>
    <property type="molecule type" value="Genomic_DNA"/>
</dbReference>
<name>A0A8J3ZY30_9ACTN</name>
<evidence type="ECO:0000256" key="1">
    <source>
        <dbReference type="SAM" id="MobiDB-lite"/>
    </source>
</evidence>
<keyword evidence="4" id="KW-1185">Reference proteome</keyword>
<dbReference type="SUPFAM" id="SSF88946">
    <property type="entry name" value="Sigma2 domain of RNA polymerase sigma factors"/>
    <property type="match status" value="1"/>
</dbReference>
<gene>
    <name evidence="3" type="ORF">Voc01_071290</name>
</gene>
<organism evidence="3 4">
    <name type="scientific">Virgisporangium ochraceum</name>
    <dbReference type="NCBI Taxonomy" id="65505"/>
    <lineage>
        <taxon>Bacteria</taxon>
        <taxon>Bacillati</taxon>
        <taxon>Actinomycetota</taxon>
        <taxon>Actinomycetes</taxon>
        <taxon>Micromonosporales</taxon>
        <taxon>Micromonosporaceae</taxon>
        <taxon>Virgisporangium</taxon>
    </lineage>
</organism>
<dbReference type="GO" id="GO:0003700">
    <property type="term" value="F:DNA-binding transcription factor activity"/>
    <property type="evidence" value="ECO:0007669"/>
    <property type="project" value="InterPro"/>
</dbReference>
<dbReference type="Proteomes" id="UP000635606">
    <property type="component" value="Unassembled WGS sequence"/>
</dbReference>
<dbReference type="Pfam" id="PF04542">
    <property type="entry name" value="Sigma70_r2"/>
    <property type="match status" value="1"/>
</dbReference>
<evidence type="ECO:0000259" key="2">
    <source>
        <dbReference type="Pfam" id="PF04542"/>
    </source>
</evidence>
<evidence type="ECO:0000313" key="3">
    <source>
        <dbReference type="EMBL" id="GIJ72212.1"/>
    </source>
</evidence>
<dbReference type="GO" id="GO:0006352">
    <property type="term" value="P:DNA-templated transcription initiation"/>
    <property type="evidence" value="ECO:0007669"/>
    <property type="project" value="InterPro"/>
</dbReference>
<reference evidence="3" key="1">
    <citation type="submission" date="2021-01" db="EMBL/GenBank/DDBJ databases">
        <title>Whole genome shotgun sequence of Virgisporangium ochraceum NBRC 16418.</title>
        <authorList>
            <person name="Komaki H."/>
            <person name="Tamura T."/>
        </authorList>
    </citation>
    <scope>NUCLEOTIDE SEQUENCE</scope>
    <source>
        <strain evidence="3">NBRC 16418</strain>
    </source>
</reference>
<dbReference type="InterPro" id="IPR013325">
    <property type="entry name" value="RNA_pol_sigma_r2"/>
</dbReference>